<dbReference type="Pfam" id="PF02126">
    <property type="entry name" value="PTE"/>
    <property type="match status" value="1"/>
</dbReference>
<gene>
    <name evidence="4" type="ORF">ACFQKB_35425</name>
</gene>
<dbReference type="SUPFAM" id="SSF51556">
    <property type="entry name" value="Metallo-dependent hydrolases"/>
    <property type="match status" value="1"/>
</dbReference>
<dbReference type="PANTHER" id="PTHR10819">
    <property type="entry name" value="PHOSPHOTRIESTERASE-RELATED"/>
    <property type="match status" value="1"/>
</dbReference>
<dbReference type="PROSITE" id="PS51347">
    <property type="entry name" value="PHOSPHOTRIESTERASE_2"/>
    <property type="match status" value="1"/>
</dbReference>
<keyword evidence="1" id="KW-0479">Metal-binding</keyword>
<dbReference type="Gene3D" id="3.20.20.140">
    <property type="entry name" value="Metal-dependent hydrolases"/>
    <property type="match status" value="1"/>
</dbReference>
<dbReference type="InterPro" id="IPR032466">
    <property type="entry name" value="Metal_Hydrolase"/>
</dbReference>
<feature type="modified residue" description="N6-carboxylysine" evidence="3">
    <location>
        <position position="147"/>
    </location>
</feature>
<dbReference type="RefSeq" id="WP_378046809.1">
    <property type="nucleotide sequence ID" value="NZ_JBHSXE010000001.1"/>
</dbReference>
<reference evidence="5" key="1">
    <citation type="journal article" date="2019" name="Int. J. Syst. Evol. Microbiol.">
        <title>The Global Catalogue of Microorganisms (GCM) 10K type strain sequencing project: providing services to taxonomists for standard genome sequencing and annotation.</title>
        <authorList>
            <consortium name="The Broad Institute Genomics Platform"/>
            <consortium name="The Broad Institute Genome Sequencing Center for Infectious Disease"/>
            <person name="Wu L."/>
            <person name="Ma J."/>
        </authorList>
    </citation>
    <scope>NUCLEOTIDE SEQUENCE [LARGE SCALE GENOMIC DNA]</scope>
    <source>
        <strain evidence="5">JCM 3369</strain>
    </source>
</reference>
<protein>
    <submittedName>
        <fullName evidence="4">Phosphotriesterase</fullName>
    </submittedName>
</protein>
<dbReference type="EMBL" id="JBHSXS010000034">
    <property type="protein sequence ID" value="MFC6885092.1"/>
    <property type="molecule type" value="Genomic_DNA"/>
</dbReference>
<dbReference type="InterPro" id="IPR001559">
    <property type="entry name" value="Phosphotriesterase"/>
</dbReference>
<dbReference type="PANTHER" id="PTHR10819:SF3">
    <property type="entry name" value="PHOSPHOTRIESTERASE-RELATED PROTEIN"/>
    <property type="match status" value="1"/>
</dbReference>
<keyword evidence="5" id="KW-1185">Reference proteome</keyword>
<evidence type="ECO:0000256" key="3">
    <source>
        <dbReference type="PROSITE-ProRule" id="PRU00679"/>
    </source>
</evidence>
<name>A0ABW2CTH2_9ACTN</name>
<organism evidence="4 5">
    <name type="scientific">Actinomadura yumaensis</name>
    <dbReference type="NCBI Taxonomy" id="111807"/>
    <lineage>
        <taxon>Bacteria</taxon>
        <taxon>Bacillati</taxon>
        <taxon>Actinomycetota</taxon>
        <taxon>Actinomycetes</taxon>
        <taxon>Streptosporangiales</taxon>
        <taxon>Thermomonosporaceae</taxon>
        <taxon>Actinomadura</taxon>
    </lineage>
</organism>
<sequence>MPAVETARGPVDVAALGRTYMHEHVFVLSPEHVQNYGEGAWWDEEERVADAVAKLGRLAEHGVTTIADPTVWGLGRYIPRIERIAAEVPGLNIIVATGIYTYNDLPFPYHHRGPGTLLGGPDPMVADFVRDLTEGIAGTGVKAAFLKCAVDAPGLTPGVERILRGVAAAHRETGAPITVHTESSVHAGRAVVDVLRAEGADLAKVVIGHAGDSNDLDYLMELADTGAILGMDRFGLDVLNPTADRVRTIAALCERGYADRMVLSHDASCYIDWFGPDPELLRAMAPNWNYRHIGDDVLPALRALGVTDAQVGQMLVDNPRRYFTRSV</sequence>
<proteinExistence type="inferred from homology"/>
<evidence type="ECO:0000256" key="2">
    <source>
        <dbReference type="ARBA" id="ARBA00022801"/>
    </source>
</evidence>
<evidence type="ECO:0000313" key="4">
    <source>
        <dbReference type="EMBL" id="MFC6885092.1"/>
    </source>
</evidence>
<comment type="caution">
    <text evidence="4">The sequence shown here is derived from an EMBL/GenBank/DDBJ whole genome shotgun (WGS) entry which is preliminary data.</text>
</comment>
<dbReference type="Proteomes" id="UP001596380">
    <property type="component" value="Unassembled WGS sequence"/>
</dbReference>
<evidence type="ECO:0000256" key="1">
    <source>
        <dbReference type="ARBA" id="ARBA00022723"/>
    </source>
</evidence>
<accession>A0ABW2CTH2</accession>
<evidence type="ECO:0000313" key="5">
    <source>
        <dbReference type="Proteomes" id="UP001596380"/>
    </source>
</evidence>
<comment type="similarity">
    <text evidence="3">Belongs to the metallo-dependent hydrolases superfamily. Phosphotriesterase family.</text>
</comment>
<keyword evidence="2" id="KW-0378">Hydrolase</keyword>